<sequence>METTLPLYSRDASIKLPRTPNTKLNLGNDKLINPMFIMGKNKLLKDFTLDQKNFQLTPRGHIKNKQQQKDTPKVRKSIIDAIKKPTIQALDRSDLEQAFKPGNFRATQVFVPERYLGRKTAKRTIFSNSIVKNISQSFDLSNEPKENISKLNEQNKIPVPRKAPARFLPAIDIKITKADAVNVQPVQTLKKELLTLLENNEKLNREFLLEKKHRANVNEIAIPSINRRMNDEHWGWQTPNYSPLINEVEVFE</sequence>
<reference evidence="1 2" key="1">
    <citation type="submission" date="2016-11" db="EMBL/GenBank/DDBJ databases">
        <title>The macronuclear genome of Stentor coeruleus: a giant cell with tiny introns.</title>
        <authorList>
            <person name="Slabodnick M."/>
            <person name="Ruby J.G."/>
            <person name="Reiff S.B."/>
            <person name="Swart E.C."/>
            <person name="Gosai S."/>
            <person name="Prabakaran S."/>
            <person name="Witkowska E."/>
            <person name="Larue G.E."/>
            <person name="Fisher S."/>
            <person name="Freeman R.M."/>
            <person name="Gunawardena J."/>
            <person name="Chu W."/>
            <person name="Stover N.A."/>
            <person name="Gregory B.D."/>
            <person name="Nowacki M."/>
            <person name="Derisi J."/>
            <person name="Roy S.W."/>
            <person name="Marshall W.F."/>
            <person name="Sood P."/>
        </authorList>
    </citation>
    <scope>NUCLEOTIDE SEQUENCE [LARGE SCALE GENOMIC DNA]</scope>
    <source>
        <strain evidence="1">WM001</strain>
    </source>
</reference>
<proteinExistence type="predicted"/>
<evidence type="ECO:0000313" key="2">
    <source>
        <dbReference type="Proteomes" id="UP000187209"/>
    </source>
</evidence>
<accession>A0A1R2ANL7</accession>
<comment type="caution">
    <text evidence="1">The sequence shown here is derived from an EMBL/GenBank/DDBJ whole genome shotgun (WGS) entry which is preliminary data.</text>
</comment>
<organism evidence="1 2">
    <name type="scientific">Stentor coeruleus</name>
    <dbReference type="NCBI Taxonomy" id="5963"/>
    <lineage>
        <taxon>Eukaryota</taxon>
        <taxon>Sar</taxon>
        <taxon>Alveolata</taxon>
        <taxon>Ciliophora</taxon>
        <taxon>Postciliodesmatophora</taxon>
        <taxon>Heterotrichea</taxon>
        <taxon>Heterotrichida</taxon>
        <taxon>Stentoridae</taxon>
        <taxon>Stentor</taxon>
    </lineage>
</organism>
<dbReference type="EMBL" id="MPUH01001826">
    <property type="protein sequence ID" value="OMJ66079.1"/>
    <property type="molecule type" value="Genomic_DNA"/>
</dbReference>
<keyword evidence="2" id="KW-1185">Reference proteome</keyword>
<name>A0A1R2ANL7_9CILI</name>
<dbReference type="AlphaFoldDB" id="A0A1R2ANL7"/>
<gene>
    <name evidence="1" type="ORF">SteCoe_37204</name>
</gene>
<protein>
    <submittedName>
        <fullName evidence="1">Uncharacterized protein</fullName>
    </submittedName>
</protein>
<evidence type="ECO:0000313" key="1">
    <source>
        <dbReference type="EMBL" id="OMJ66079.1"/>
    </source>
</evidence>
<dbReference type="Proteomes" id="UP000187209">
    <property type="component" value="Unassembled WGS sequence"/>
</dbReference>